<dbReference type="EMBL" id="PSZD01000015">
    <property type="protein sequence ID" value="PPJ25566.1"/>
    <property type="molecule type" value="Genomic_DNA"/>
</dbReference>
<dbReference type="AlphaFoldDB" id="A0A2S6A1Z9"/>
<accession>A0A2S6A1Z9</accession>
<protein>
    <submittedName>
        <fullName evidence="1">Uncharacterized protein</fullName>
    </submittedName>
</protein>
<gene>
    <name evidence="1" type="ORF">C5F51_22260</name>
</gene>
<evidence type="ECO:0000313" key="2">
    <source>
        <dbReference type="Proteomes" id="UP000238356"/>
    </source>
</evidence>
<organism evidence="1 2">
    <name type="scientific">Nocardia nova</name>
    <dbReference type="NCBI Taxonomy" id="37330"/>
    <lineage>
        <taxon>Bacteria</taxon>
        <taxon>Bacillati</taxon>
        <taxon>Actinomycetota</taxon>
        <taxon>Actinomycetes</taxon>
        <taxon>Mycobacteriales</taxon>
        <taxon>Nocardiaceae</taxon>
        <taxon>Nocardia</taxon>
    </lineage>
</organism>
<comment type="caution">
    <text evidence="1">The sequence shown here is derived from an EMBL/GenBank/DDBJ whole genome shotgun (WGS) entry which is preliminary data.</text>
</comment>
<proteinExistence type="predicted"/>
<evidence type="ECO:0000313" key="1">
    <source>
        <dbReference type="EMBL" id="PPJ25566.1"/>
    </source>
</evidence>
<dbReference type="Proteomes" id="UP000238356">
    <property type="component" value="Unassembled WGS sequence"/>
</dbReference>
<name>A0A2S6A1Z9_9NOCA</name>
<sequence>MATERPLRAADDVHLRIWLDGVRFDYAASMAAVHQLIHDWTRKRWYTIELVRDSLDDLARMTRLPCERLFLGS</sequence>
<reference evidence="1 2" key="1">
    <citation type="submission" date="2018-02" db="EMBL/GenBank/DDBJ databases">
        <title>8 Nocardia nova and 1 Nocardia cyriacigeorgica strain used for evolution to TMP-SMX.</title>
        <authorList>
            <person name="Mehta H."/>
            <person name="Weng J."/>
            <person name="Shamoo Y."/>
        </authorList>
    </citation>
    <scope>NUCLEOTIDE SEQUENCE [LARGE SCALE GENOMIC DNA]</scope>
    <source>
        <strain evidence="1 2">BAA2227</strain>
    </source>
</reference>
<keyword evidence="2" id="KW-1185">Reference proteome</keyword>